<evidence type="ECO:0000256" key="2">
    <source>
        <dbReference type="ARBA" id="ARBA00016161"/>
    </source>
</evidence>
<evidence type="ECO:0000256" key="3">
    <source>
        <dbReference type="SAM" id="MobiDB-lite"/>
    </source>
</evidence>
<gene>
    <name evidence="5" type="primary">C11orf58</name>
</gene>
<dbReference type="AlphaFoldDB" id="A0A6F9D7A7"/>
<feature type="compositionally biased region" description="Basic and acidic residues" evidence="3">
    <location>
        <begin position="129"/>
        <end position="145"/>
    </location>
</feature>
<dbReference type="InterPro" id="IPR028124">
    <property type="entry name" value="SMAP_dom"/>
</dbReference>
<organism evidence="5">
    <name type="scientific">Phallusia mammillata</name>
    <dbReference type="NCBI Taxonomy" id="59560"/>
    <lineage>
        <taxon>Eukaryota</taxon>
        <taxon>Metazoa</taxon>
        <taxon>Chordata</taxon>
        <taxon>Tunicata</taxon>
        <taxon>Ascidiacea</taxon>
        <taxon>Phlebobranchia</taxon>
        <taxon>Ascidiidae</taxon>
        <taxon>Phallusia</taxon>
    </lineage>
</organism>
<proteinExistence type="evidence at transcript level"/>
<comment type="similarity">
    <text evidence="1">Belongs to the SMAP family.</text>
</comment>
<dbReference type="EMBL" id="LR783425">
    <property type="protein sequence ID" value="CAB3226508.1"/>
    <property type="molecule type" value="mRNA"/>
</dbReference>
<evidence type="ECO:0000313" key="5">
    <source>
        <dbReference type="EMBL" id="CAB3226508.1"/>
    </source>
</evidence>
<dbReference type="PANTHER" id="PTHR22175">
    <property type="entry name" value="SMALL ACIDIC PROTEIN-RELATED"/>
    <property type="match status" value="1"/>
</dbReference>
<reference evidence="5" key="1">
    <citation type="submission" date="2020-04" db="EMBL/GenBank/DDBJ databases">
        <authorList>
            <person name="Neveu A P."/>
        </authorList>
    </citation>
    <scope>NUCLEOTIDE SEQUENCE</scope>
    <source>
        <tissue evidence="5">Whole embryo</tissue>
    </source>
</reference>
<dbReference type="Pfam" id="PF15477">
    <property type="entry name" value="SMAP"/>
    <property type="match status" value="1"/>
</dbReference>
<sequence>MSKDETTDFKTDATEQSGVMQDESKRDKFLQLLGGKKPQNKEATANWLKKSRTNEDEKVLAEGLEHQYTTQMTHVVQGKTRRHEGIGFELPKENVVKPVEIPPVSPLDNRSRTTEKEGTIQPNRHRSRSPIDRKKTEAVEQKVGETENNSKQTVTNKKQFYMQFKKSTE</sequence>
<feature type="region of interest" description="Disordered" evidence="3">
    <location>
        <begin position="97"/>
        <end position="154"/>
    </location>
</feature>
<evidence type="ECO:0000259" key="4">
    <source>
        <dbReference type="Pfam" id="PF15477"/>
    </source>
</evidence>
<feature type="compositionally biased region" description="Basic and acidic residues" evidence="3">
    <location>
        <begin position="109"/>
        <end position="118"/>
    </location>
</feature>
<feature type="compositionally biased region" description="Basic and acidic residues" evidence="3">
    <location>
        <begin position="1"/>
        <end position="13"/>
    </location>
</feature>
<dbReference type="InterPro" id="IPR026714">
    <property type="entry name" value="SMAP"/>
</dbReference>
<dbReference type="PANTHER" id="PTHR22175:SF0">
    <property type="entry name" value="SMALL ACIDIC PROTEIN"/>
    <property type="match status" value="1"/>
</dbReference>
<feature type="domain" description="Small acidic protein-like" evidence="4">
    <location>
        <begin position="20"/>
        <end position="87"/>
    </location>
</feature>
<name>A0A6F9D7A7_9ASCI</name>
<feature type="region of interest" description="Disordered" evidence="3">
    <location>
        <begin position="1"/>
        <end position="25"/>
    </location>
</feature>
<evidence type="ECO:0000256" key="1">
    <source>
        <dbReference type="ARBA" id="ARBA00006502"/>
    </source>
</evidence>
<accession>A0A6F9D7A7</accession>
<protein>
    <recommendedName>
        <fullName evidence="2">Small acidic protein</fullName>
    </recommendedName>
</protein>